<dbReference type="RefSeq" id="WP_095611961.1">
    <property type="nucleotide sequence ID" value="NZ_NMPM01000087.1"/>
</dbReference>
<feature type="region of interest" description="Disordered" evidence="1">
    <location>
        <begin position="319"/>
        <end position="387"/>
    </location>
</feature>
<dbReference type="EMBL" id="NMPM01000087">
    <property type="protein sequence ID" value="PAV24962.1"/>
    <property type="molecule type" value="Genomic_DNA"/>
</dbReference>
<feature type="domain" description="ORC1/DEAH AAA+ ATPase" evidence="2">
    <location>
        <begin position="54"/>
        <end position="179"/>
    </location>
</feature>
<keyword evidence="4" id="KW-1185">Reference proteome</keyword>
<dbReference type="PANTHER" id="PTHR35894">
    <property type="entry name" value="GENERAL SECRETION PATHWAY PROTEIN A-RELATED"/>
    <property type="match status" value="1"/>
</dbReference>
<dbReference type="Pfam" id="PF13401">
    <property type="entry name" value="AAA_22"/>
    <property type="match status" value="1"/>
</dbReference>
<evidence type="ECO:0000313" key="4">
    <source>
        <dbReference type="Proteomes" id="UP000218332"/>
    </source>
</evidence>
<feature type="non-terminal residue" evidence="3">
    <location>
        <position position="387"/>
    </location>
</feature>
<evidence type="ECO:0000313" key="3">
    <source>
        <dbReference type="EMBL" id="PAV24962.1"/>
    </source>
</evidence>
<dbReference type="InterPro" id="IPR027417">
    <property type="entry name" value="P-loop_NTPase"/>
</dbReference>
<accession>A0A2A2I044</accession>
<dbReference type="InterPro" id="IPR049945">
    <property type="entry name" value="AAA_22"/>
</dbReference>
<dbReference type="InterPro" id="IPR052026">
    <property type="entry name" value="ExeA_AAA_ATPase_DNA-bind"/>
</dbReference>
<dbReference type="AlphaFoldDB" id="A0A2A2I044"/>
<dbReference type="SUPFAM" id="SSF52540">
    <property type="entry name" value="P-loop containing nucleoside triphosphate hydrolases"/>
    <property type="match status" value="1"/>
</dbReference>
<dbReference type="Gene3D" id="3.40.50.300">
    <property type="entry name" value="P-loop containing nucleotide triphosphate hydrolases"/>
    <property type="match status" value="1"/>
</dbReference>
<reference evidence="3 4" key="1">
    <citation type="submission" date="2017-07" db="EMBL/GenBank/DDBJ databases">
        <title>Tamlnaduibacter salinus (Mi-7) genome sequencing.</title>
        <authorList>
            <person name="Verma A."/>
            <person name="Krishnamurthi S."/>
        </authorList>
    </citation>
    <scope>NUCLEOTIDE SEQUENCE [LARGE SCALE GENOMIC DNA]</scope>
    <source>
        <strain evidence="3 4">Mi-7</strain>
    </source>
</reference>
<dbReference type="PRINTS" id="PR00364">
    <property type="entry name" value="DISEASERSIST"/>
</dbReference>
<dbReference type="GO" id="GO:0016887">
    <property type="term" value="F:ATP hydrolysis activity"/>
    <property type="evidence" value="ECO:0007669"/>
    <property type="project" value="InterPro"/>
</dbReference>
<dbReference type="PANTHER" id="PTHR35894:SF1">
    <property type="entry name" value="PHOSPHORIBULOKINASE _ URIDINE KINASE FAMILY"/>
    <property type="match status" value="1"/>
</dbReference>
<protein>
    <submittedName>
        <fullName evidence="3">Sporulation protein</fullName>
    </submittedName>
</protein>
<sequence>MTDNALKSDASSLFERLQHRYGLGRDPLAMDTPFFGGAQRQHALETLRHLSGFGDLAILVTGEPGSGKTRLLAELFSAESDRLTFYRMPARELTSEQALANRLLQAAHKGLSAGESARDAVFGFFRWSETATLRGQRIVLLFDDADQVPGHLLTLVLTAWREADGARAAVPLFAGTDQLLGTLGLIREGDGSRDRIHQIHLRPLSREEVADYLRPRIELAGGNPAHLLALGELRRLHELSQGSFGRLKRTAPAVWLGLTNHRPARPAPGIPWRRLFWPALAVLVLGGSWGVVSWQYDQVVASAPEEAPMRAEPERKTIHLGPQDTAPESGNPVVAASETPSGTDSDEAVSRSPENPPAESDGPDDAAPVVAARQTSADTSTEPEPEP</sequence>
<name>A0A2A2I044_9GAMM</name>
<proteinExistence type="predicted"/>
<dbReference type="Proteomes" id="UP000218332">
    <property type="component" value="Unassembled WGS sequence"/>
</dbReference>
<comment type="caution">
    <text evidence="3">The sequence shown here is derived from an EMBL/GenBank/DDBJ whole genome shotgun (WGS) entry which is preliminary data.</text>
</comment>
<organism evidence="3 4">
    <name type="scientific">Tamilnaduibacter salinus</name>
    <dbReference type="NCBI Taxonomy" id="1484056"/>
    <lineage>
        <taxon>Bacteria</taxon>
        <taxon>Pseudomonadati</taxon>
        <taxon>Pseudomonadota</taxon>
        <taxon>Gammaproteobacteria</taxon>
        <taxon>Pseudomonadales</taxon>
        <taxon>Marinobacteraceae</taxon>
        <taxon>Tamilnaduibacter</taxon>
    </lineage>
</organism>
<gene>
    <name evidence="3" type="ORF">CF392_13395</name>
</gene>
<evidence type="ECO:0000259" key="2">
    <source>
        <dbReference type="Pfam" id="PF13401"/>
    </source>
</evidence>
<evidence type="ECO:0000256" key="1">
    <source>
        <dbReference type="SAM" id="MobiDB-lite"/>
    </source>
</evidence>